<dbReference type="GO" id="GO:0031956">
    <property type="term" value="F:medium-chain fatty acid-CoA ligase activity"/>
    <property type="evidence" value="ECO:0007669"/>
    <property type="project" value="TreeGrafter"/>
</dbReference>
<keyword evidence="4" id="KW-1185">Reference proteome</keyword>
<evidence type="ECO:0000313" key="4">
    <source>
        <dbReference type="Proteomes" id="UP000660668"/>
    </source>
</evidence>
<accession>A0A930YMK2</accession>
<dbReference type="RefSeq" id="WP_194696372.1">
    <property type="nucleotide sequence ID" value="NZ_JADKPO010000012.1"/>
</dbReference>
<feature type="domain" description="AMP-dependent synthetase/ligase" evidence="1">
    <location>
        <begin position="27"/>
        <end position="406"/>
    </location>
</feature>
<dbReference type="Gene3D" id="3.40.50.12780">
    <property type="entry name" value="N-terminal domain of ligase-like"/>
    <property type="match status" value="1"/>
</dbReference>
<comment type="caution">
    <text evidence="3">The sequence shown here is derived from an EMBL/GenBank/DDBJ whole genome shotgun (WGS) entry which is preliminary data.</text>
</comment>
<dbReference type="Pfam" id="PF00501">
    <property type="entry name" value="AMP-binding"/>
    <property type="match status" value="1"/>
</dbReference>
<dbReference type="EMBL" id="JADKPO010000012">
    <property type="protein sequence ID" value="MBF4768224.1"/>
    <property type="molecule type" value="Genomic_DNA"/>
</dbReference>
<dbReference type="Proteomes" id="UP000660668">
    <property type="component" value="Unassembled WGS sequence"/>
</dbReference>
<evidence type="ECO:0000313" key="3">
    <source>
        <dbReference type="EMBL" id="MBF4768224.1"/>
    </source>
</evidence>
<dbReference type="Gene3D" id="3.30.300.30">
    <property type="match status" value="1"/>
</dbReference>
<evidence type="ECO:0000259" key="2">
    <source>
        <dbReference type="Pfam" id="PF13193"/>
    </source>
</evidence>
<dbReference type="AlphaFoldDB" id="A0A930YMK2"/>
<dbReference type="InterPro" id="IPR042099">
    <property type="entry name" value="ANL_N_sf"/>
</dbReference>
<proteinExistence type="predicted"/>
<sequence length="550" mass="57534">MSLDIREAGLAAPLEPTLVADLVGLAAARDGSRDALIETSGRTLTWAELDHEVGRVATGLGDAGLVAGQRVMLVLGNRVELVTTYLGALRAQLVAVPVNPRAKVDDLAWMIADSGARLVVADQASVAEARAAAQLVREALAGSRDVLDDEVVTRAHQPRLVVVDSDAQAGELTYGALRADRPRPVHARRDPETLACLLYAGSSDDRPRAAMLTHRALLANVEQTSAVRHSDGTALIGAADVVLGVLPLFHVYGLNAVLGGVLRNGATLVLVDHFDPRGTLDAITAHHVTVVPVAPAVFPHWRGLEHLADGFSGVRLVLSGSAPLSQADSEDFTAVTGVPVHQGYGLTEAAPVVTSTLASSAQVPGSLGAALPGVGLRLVDDLGLEPEQGDPGEILVRGSNLFSGYWPDGADGPAADGWWATGDVGFLDEGGDLFLADRLDEVVVVAGFRVYPHEVEAVVADVRGVEDVAVIGVPDDATGSAVVAYLRVTDLDQTAAVVDAVRERCATSLAGFKRPSRVEVVEELPTTLAGRVRKGALRQQERRQALGVLE</sequence>
<dbReference type="GO" id="GO:0006631">
    <property type="term" value="P:fatty acid metabolic process"/>
    <property type="evidence" value="ECO:0007669"/>
    <property type="project" value="TreeGrafter"/>
</dbReference>
<dbReference type="Pfam" id="PF13193">
    <property type="entry name" value="AMP-binding_C"/>
    <property type="match status" value="1"/>
</dbReference>
<reference evidence="3" key="1">
    <citation type="submission" date="2020-11" db="EMBL/GenBank/DDBJ databases">
        <title>Nocardioides cynanchi sp. nov., isolated from soil of rhizosphere of Cynanchum wilfordii.</title>
        <authorList>
            <person name="Lee J.-S."/>
            <person name="Suh M.K."/>
            <person name="Kim J.-S."/>
        </authorList>
    </citation>
    <scope>NUCLEOTIDE SEQUENCE</scope>
    <source>
        <strain evidence="3">KCTC 19276</strain>
    </source>
</reference>
<dbReference type="PANTHER" id="PTHR43201">
    <property type="entry name" value="ACYL-COA SYNTHETASE"/>
    <property type="match status" value="1"/>
</dbReference>
<dbReference type="InterPro" id="IPR000873">
    <property type="entry name" value="AMP-dep_synth/lig_dom"/>
</dbReference>
<evidence type="ECO:0000259" key="1">
    <source>
        <dbReference type="Pfam" id="PF00501"/>
    </source>
</evidence>
<dbReference type="SUPFAM" id="SSF56801">
    <property type="entry name" value="Acetyl-CoA synthetase-like"/>
    <property type="match status" value="1"/>
</dbReference>
<dbReference type="PANTHER" id="PTHR43201:SF32">
    <property type="entry name" value="2-SUCCINYLBENZOATE--COA LIGASE, CHLOROPLASTIC_PEROXISOMAL"/>
    <property type="match status" value="1"/>
</dbReference>
<dbReference type="InterPro" id="IPR025110">
    <property type="entry name" value="AMP-bd_C"/>
</dbReference>
<gene>
    <name evidence="3" type="ORF">ISU10_10630</name>
</gene>
<feature type="domain" description="AMP-binding enzyme C-terminal" evidence="2">
    <location>
        <begin position="454"/>
        <end position="530"/>
    </location>
</feature>
<protein>
    <submittedName>
        <fullName evidence="3">AMP-binding protein</fullName>
    </submittedName>
</protein>
<organism evidence="3 4">
    <name type="scientific">Nocardioides agariphilus</name>
    <dbReference type="NCBI Taxonomy" id="433664"/>
    <lineage>
        <taxon>Bacteria</taxon>
        <taxon>Bacillati</taxon>
        <taxon>Actinomycetota</taxon>
        <taxon>Actinomycetes</taxon>
        <taxon>Propionibacteriales</taxon>
        <taxon>Nocardioidaceae</taxon>
        <taxon>Nocardioides</taxon>
    </lineage>
</organism>
<name>A0A930YMK2_9ACTN</name>
<dbReference type="InterPro" id="IPR045851">
    <property type="entry name" value="AMP-bd_C_sf"/>
</dbReference>